<accession>A0A6C0E8B7</accession>
<dbReference type="InterPro" id="IPR031314">
    <property type="entry name" value="DNK_dom"/>
</dbReference>
<dbReference type="EMBL" id="MN739767">
    <property type="protein sequence ID" value="QHT25437.1"/>
    <property type="molecule type" value="Genomic_DNA"/>
</dbReference>
<sequence length="283" mass="33024">MSSKRPIIISIEGNIGAGKSTILEQLEKYIATHENKINKKILFLKEPVDIWEAIKDDETGENILQKFYSDPHKYAFSFQVMAYSTRLRLIRKAVRENPDCDIIICERSLEADKQIFARMLSDDGVIGNVEYKIYKQFCTEFSDEFGLSGVIYIDADAEVCYKRVNKRRREGEDAIPLDYLQKCKDYHDQWLIYIPIEFTPTKNMNPQDGLNSSWSMTDEHLNPSPEGTDLNHQRFKLLRIDTNPDIEYNLMDSNNFGAQWLFLINEFIGEFIQDSDKMDMLEI</sequence>
<dbReference type="CDD" id="cd01673">
    <property type="entry name" value="dNK"/>
    <property type="match status" value="1"/>
</dbReference>
<dbReference type="Pfam" id="PF01712">
    <property type="entry name" value="dNK"/>
    <property type="match status" value="1"/>
</dbReference>
<organism evidence="2">
    <name type="scientific">viral metagenome</name>
    <dbReference type="NCBI Taxonomy" id="1070528"/>
    <lineage>
        <taxon>unclassified sequences</taxon>
        <taxon>metagenomes</taxon>
        <taxon>organismal metagenomes</taxon>
    </lineage>
</organism>
<dbReference type="GO" id="GO:0005737">
    <property type="term" value="C:cytoplasm"/>
    <property type="evidence" value="ECO:0007669"/>
    <property type="project" value="TreeGrafter"/>
</dbReference>
<dbReference type="SUPFAM" id="SSF52540">
    <property type="entry name" value="P-loop containing nucleoside triphosphate hydrolases"/>
    <property type="match status" value="1"/>
</dbReference>
<reference evidence="2" key="1">
    <citation type="journal article" date="2020" name="Nature">
        <title>Giant virus diversity and host interactions through global metagenomics.</title>
        <authorList>
            <person name="Schulz F."/>
            <person name="Roux S."/>
            <person name="Paez-Espino D."/>
            <person name="Jungbluth S."/>
            <person name="Walsh D.A."/>
            <person name="Denef V.J."/>
            <person name="McMahon K.D."/>
            <person name="Konstantinidis K.T."/>
            <person name="Eloe-Fadrosh E.A."/>
            <person name="Kyrpides N.C."/>
            <person name="Woyke T."/>
        </authorList>
    </citation>
    <scope>NUCLEOTIDE SEQUENCE</scope>
    <source>
        <strain evidence="2">GVMAG-M-3300023179-152</strain>
    </source>
</reference>
<feature type="domain" description="Deoxynucleoside kinase" evidence="1">
    <location>
        <begin position="9"/>
        <end position="193"/>
    </location>
</feature>
<proteinExistence type="predicted"/>
<dbReference type="InterPro" id="IPR050566">
    <property type="entry name" value="Deoxyribonucleoside_kinase"/>
</dbReference>
<protein>
    <recommendedName>
        <fullName evidence="1">Deoxynucleoside kinase domain-containing protein</fullName>
    </recommendedName>
</protein>
<evidence type="ECO:0000313" key="2">
    <source>
        <dbReference type="EMBL" id="QHT25437.1"/>
    </source>
</evidence>
<dbReference type="PANTHER" id="PTHR10513">
    <property type="entry name" value="DEOXYNUCLEOSIDE KINASE"/>
    <property type="match status" value="1"/>
</dbReference>
<evidence type="ECO:0000259" key="1">
    <source>
        <dbReference type="Pfam" id="PF01712"/>
    </source>
</evidence>
<dbReference type="GO" id="GO:0019136">
    <property type="term" value="F:deoxynucleoside kinase activity"/>
    <property type="evidence" value="ECO:0007669"/>
    <property type="project" value="TreeGrafter"/>
</dbReference>
<dbReference type="AlphaFoldDB" id="A0A6C0E8B7"/>
<dbReference type="Gene3D" id="3.40.50.300">
    <property type="entry name" value="P-loop containing nucleotide triphosphate hydrolases"/>
    <property type="match status" value="1"/>
</dbReference>
<dbReference type="InterPro" id="IPR027417">
    <property type="entry name" value="P-loop_NTPase"/>
</dbReference>
<name>A0A6C0E8B7_9ZZZZ</name>
<dbReference type="PANTHER" id="PTHR10513:SF35">
    <property type="entry name" value="DEOXYADENOSINE KINASE"/>
    <property type="match status" value="1"/>
</dbReference>